<reference evidence="1" key="1">
    <citation type="submission" date="2021-06" db="EMBL/GenBank/DDBJ databases">
        <authorList>
            <person name="Kallberg Y."/>
            <person name="Tangrot J."/>
            <person name="Rosling A."/>
        </authorList>
    </citation>
    <scope>NUCLEOTIDE SEQUENCE</scope>
    <source>
        <strain evidence="1">CL356</strain>
    </source>
</reference>
<gene>
    <name evidence="1" type="ORF">ACOLOM_LOCUS14350</name>
</gene>
<sequence length="95" mass="10803">GTGKSRNANEFHQMAITCLSVQEDEELLTRIKEAWSYAISTSQIFPEIINKYEPPDPLDVVKLIAKHHNRDLKNVTVILVVDGIQQLMLNNDDDL</sequence>
<accession>A0ACA9R9L7</accession>
<evidence type="ECO:0000313" key="1">
    <source>
        <dbReference type="EMBL" id="CAG8781748.1"/>
    </source>
</evidence>
<dbReference type="EMBL" id="CAJVPT010072401">
    <property type="protein sequence ID" value="CAG8781748.1"/>
    <property type="molecule type" value="Genomic_DNA"/>
</dbReference>
<feature type="non-terminal residue" evidence="1">
    <location>
        <position position="1"/>
    </location>
</feature>
<comment type="caution">
    <text evidence="1">The sequence shown here is derived from an EMBL/GenBank/DDBJ whole genome shotgun (WGS) entry which is preliminary data.</text>
</comment>
<proteinExistence type="predicted"/>
<evidence type="ECO:0000313" key="2">
    <source>
        <dbReference type="Proteomes" id="UP000789525"/>
    </source>
</evidence>
<dbReference type="Proteomes" id="UP000789525">
    <property type="component" value="Unassembled WGS sequence"/>
</dbReference>
<feature type="non-terminal residue" evidence="1">
    <location>
        <position position="95"/>
    </location>
</feature>
<name>A0ACA9R9L7_9GLOM</name>
<organism evidence="1 2">
    <name type="scientific">Acaulospora colombiana</name>
    <dbReference type="NCBI Taxonomy" id="27376"/>
    <lineage>
        <taxon>Eukaryota</taxon>
        <taxon>Fungi</taxon>
        <taxon>Fungi incertae sedis</taxon>
        <taxon>Mucoromycota</taxon>
        <taxon>Glomeromycotina</taxon>
        <taxon>Glomeromycetes</taxon>
        <taxon>Diversisporales</taxon>
        <taxon>Acaulosporaceae</taxon>
        <taxon>Acaulospora</taxon>
    </lineage>
</organism>
<protein>
    <submittedName>
        <fullName evidence="1">645_t:CDS:1</fullName>
    </submittedName>
</protein>
<keyword evidence="2" id="KW-1185">Reference proteome</keyword>